<dbReference type="HOGENOM" id="CLU_018534_1_0_7"/>
<dbReference type="InterPro" id="IPR012549">
    <property type="entry name" value="EptA-like_N"/>
</dbReference>
<dbReference type="InterPro" id="IPR040423">
    <property type="entry name" value="PEA_transferase"/>
</dbReference>
<keyword evidence="3" id="KW-0997">Cell inner membrane</keyword>
<dbReference type="eggNOG" id="COG2194">
    <property type="taxonomic scope" value="Bacteria"/>
</dbReference>
<keyword evidence="12" id="KW-1185">Reference proteome</keyword>
<keyword evidence="4" id="KW-0808">Transferase</keyword>
<dbReference type="InterPro" id="IPR000917">
    <property type="entry name" value="Sulfatase_N"/>
</dbReference>
<dbReference type="Pfam" id="PF08019">
    <property type="entry name" value="EptA_B_N"/>
    <property type="match status" value="1"/>
</dbReference>
<dbReference type="PATRIC" id="fig|1167006.5.peg.1533"/>
<dbReference type="PANTHER" id="PTHR30443:SF0">
    <property type="entry name" value="PHOSPHOETHANOLAMINE TRANSFERASE EPTA"/>
    <property type="match status" value="1"/>
</dbReference>
<feature type="transmembrane region" description="Helical" evidence="8">
    <location>
        <begin position="85"/>
        <end position="105"/>
    </location>
</feature>
<dbReference type="Gene3D" id="3.40.720.10">
    <property type="entry name" value="Alkaline Phosphatase, subunit A"/>
    <property type="match status" value="1"/>
</dbReference>
<evidence type="ECO:0000256" key="2">
    <source>
        <dbReference type="ARBA" id="ARBA00022475"/>
    </source>
</evidence>
<dbReference type="GO" id="GO:0005886">
    <property type="term" value="C:plasma membrane"/>
    <property type="evidence" value="ECO:0007669"/>
    <property type="project" value="UniProtKB-SubCell"/>
</dbReference>
<evidence type="ECO:0000256" key="3">
    <source>
        <dbReference type="ARBA" id="ARBA00022519"/>
    </source>
</evidence>
<organism evidence="11 12">
    <name type="scientific">Desulfocapsa sulfexigens (strain DSM 10523 / SB164P1)</name>
    <dbReference type="NCBI Taxonomy" id="1167006"/>
    <lineage>
        <taxon>Bacteria</taxon>
        <taxon>Pseudomonadati</taxon>
        <taxon>Thermodesulfobacteriota</taxon>
        <taxon>Desulfobulbia</taxon>
        <taxon>Desulfobulbales</taxon>
        <taxon>Desulfocapsaceae</taxon>
        <taxon>Desulfocapsa</taxon>
    </lineage>
</organism>
<dbReference type="KEGG" id="dsf:UWK_01390"/>
<dbReference type="EMBL" id="CP003985">
    <property type="protein sequence ID" value="AGF77950.1"/>
    <property type="molecule type" value="Genomic_DNA"/>
</dbReference>
<keyword evidence="2" id="KW-1003">Cell membrane</keyword>
<dbReference type="GO" id="GO:0016787">
    <property type="term" value="F:hydrolase activity"/>
    <property type="evidence" value="ECO:0007669"/>
    <property type="project" value="UniProtKB-KW"/>
</dbReference>
<dbReference type="GO" id="GO:0016776">
    <property type="term" value="F:phosphotransferase activity, phosphate group as acceptor"/>
    <property type="evidence" value="ECO:0007669"/>
    <property type="project" value="TreeGrafter"/>
</dbReference>
<protein>
    <submittedName>
        <fullName evidence="11">Putative membrane-associated, metal-dependent hydrolase</fullName>
    </submittedName>
</protein>
<dbReference type="AlphaFoldDB" id="M1PE26"/>
<evidence type="ECO:0000256" key="8">
    <source>
        <dbReference type="SAM" id="Phobius"/>
    </source>
</evidence>
<reference evidence="12" key="1">
    <citation type="journal article" date="2013" name="Stand. Genomic Sci.">
        <title>Complete genome sequence of Desulfocapsa sulfexigens, a marine deltaproteobacterium specialized in disproportionating inorganic sulfur compounds.</title>
        <authorList>
            <person name="Finster K.W."/>
            <person name="Kjeldsen K.U."/>
            <person name="Kube M."/>
            <person name="Reinhardt R."/>
            <person name="Mussmann M."/>
            <person name="Amann R."/>
            <person name="Schreiber L."/>
        </authorList>
    </citation>
    <scope>NUCLEOTIDE SEQUENCE [LARGE SCALE GENOMIC DNA]</scope>
    <source>
        <strain evidence="12">DSM 10523 / SB164P1</strain>
    </source>
</reference>
<keyword evidence="5 8" id="KW-0812">Transmembrane</keyword>
<dbReference type="NCBIfam" id="NF028537">
    <property type="entry name" value="P_eth_NH2_trans"/>
    <property type="match status" value="1"/>
</dbReference>
<evidence type="ECO:0000259" key="9">
    <source>
        <dbReference type="Pfam" id="PF00884"/>
    </source>
</evidence>
<accession>M1PE26</accession>
<dbReference type="OrthoDB" id="9786870at2"/>
<proteinExistence type="predicted"/>
<dbReference type="STRING" id="1167006.UWK_01390"/>
<evidence type="ECO:0000256" key="4">
    <source>
        <dbReference type="ARBA" id="ARBA00022679"/>
    </source>
</evidence>
<dbReference type="Proteomes" id="UP000011721">
    <property type="component" value="Chromosome"/>
</dbReference>
<dbReference type="Pfam" id="PF00884">
    <property type="entry name" value="Sulfatase"/>
    <property type="match status" value="1"/>
</dbReference>
<feature type="domain" description="Phosphoethanolamine transferase N-terminal" evidence="10">
    <location>
        <begin position="63"/>
        <end position="211"/>
    </location>
</feature>
<sequence>MRVFKGVFGIYSGKKEVSATKLIISTALFFVLFGNIAFFQHVFSIYPISFQNIGFLGSLAVGLTAILTLFLTLITSRYTIKPTLVILLIISSFTAYFMDNYNVVIDDIMIQSILETDLSETSDLASWRVLSYLLLLGVLPSLLVQRVKLVSLPLKKTVLYKARDCVVSILILTVMIFSFSKFYTSFFREHKPLRYYTNPSYYLYSIGKYAADILSPQETGVMPLGKDAQVVKRHGEERNDRKELVILVVGEAVRADHFSLNGYERETNPLLAQEKIVNFSEMYSCGTSTAYSVPCMFSHYNRKDYSPRKGRTNENILDVLNHTDAIDVLWRDNNSDSKGVALRVPYEDYSKPENNSVCSDGECRDEGMLAGLDHYIDQHPGRDILIVLHQMGNHGPAYYKRYPEEFEKFQPVCRTNQLEECTQQEIVNAYDNTLLYTDYFLSKVIGLLKGYDKSHNTAMLYFSDHGESLGEKGLYLHGMPYAVAPEAQTHIGSLMWFGDEIREKIDVEKVKKHKDQRYSHDNLFHTLLGIFEVETGVYNNELDILYNPSFGLDLIGGNIRTMSK</sequence>
<feature type="domain" description="Sulfatase N-terminal" evidence="9">
    <location>
        <begin position="244"/>
        <end position="531"/>
    </location>
</feature>
<dbReference type="CDD" id="cd16017">
    <property type="entry name" value="LptA"/>
    <property type="match status" value="1"/>
</dbReference>
<keyword evidence="11" id="KW-0378">Hydrolase</keyword>
<dbReference type="InterPro" id="IPR017850">
    <property type="entry name" value="Alkaline_phosphatase_core_sf"/>
</dbReference>
<dbReference type="GO" id="GO:0009244">
    <property type="term" value="P:lipopolysaccharide core region biosynthetic process"/>
    <property type="evidence" value="ECO:0007669"/>
    <property type="project" value="TreeGrafter"/>
</dbReference>
<keyword evidence="6 8" id="KW-1133">Transmembrane helix</keyword>
<evidence type="ECO:0000313" key="11">
    <source>
        <dbReference type="EMBL" id="AGF77950.1"/>
    </source>
</evidence>
<dbReference type="PANTHER" id="PTHR30443">
    <property type="entry name" value="INNER MEMBRANE PROTEIN"/>
    <property type="match status" value="1"/>
</dbReference>
<evidence type="ECO:0000256" key="5">
    <source>
        <dbReference type="ARBA" id="ARBA00022692"/>
    </source>
</evidence>
<evidence type="ECO:0000256" key="6">
    <source>
        <dbReference type="ARBA" id="ARBA00022989"/>
    </source>
</evidence>
<feature type="transmembrane region" description="Helical" evidence="8">
    <location>
        <begin position="53"/>
        <end position="73"/>
    </location>
</feature>
<evidence type="ECO:0000313" key="12">
    <source>
        <dbReference type="Proteomes" id="UP000011721"/>
    </source>
</evidence>
<gene>
    <name evidence="11" type="ordered locus">UWK_01390</name>
</gene>
<evidence type="ECO:0000259" key="10">
    <source>
        <dbReference type="Pfam" id="PF08019"/>
    </source>
</evidence>
<dbReference type="RefSeq" id="WP_015403641.1">
    <property type="nucleotide sequence ID" value="NC_020304.1"/>
</dbReference>
<dbReference type="InterPro" id="IPR058130">
    <property type="entry name" value="PEA_transf_C"/>
</dbReference>
<name>M1PE26_DESSD</name>
<feature type="transmembrane region" description="Helical" evidence="8">
    <location>
        <begin position="125"/>
        <end position="144"/>
    </location>
</feature>
<comment type="subcellular location">
    <subcellularLocation>
        <location evidence="1">Cell inner membrane</location>
        <topology evidence="1">Multi-pass membrane protein</topology>
    </subcellularLocation>
</comment>
<feature type="transmembrane region" description="Helical" evidence="8">
    <location>
        <begin position="21"/>
        <end position="41"/>
    </location>
</feature>
<keyword evidence="7 8" id="KW-0472">Membrane</keyword>
<dbReference type="SUPFAM" id="SSF53649">
    <property type="entry name" value="Alkaline phosphatase-like"/>
    <property type="match status" value="1"/>
</dbReference>
<evidence type="ECO:0000256" key="7">
    <source>
        <dbReference type="ARBA" id="ARBA00023136"/>
    </source>
</evidence>
<feature type="transmembrane region" description="Helical" evidence="8">
    <location>
        <begin position="165"/>
        <end position="183"/>
    </location>
</feature>
<evidence type="ECO:0000256" key="1">
    <source>
        <dbReference type="ARBA" id="ARBA00004429"/>
    </source>
</evidence>